<name>S4PZG4_9NEOP</name>
<organism evidence="1">
    <name type="scientific">Pararge aegeria</name>
    <name type="common">speckled wood butterfly</name>
    <dbReference type="NCBI Taxonomy" id="116150"/>
    <lineage>
        <taxon>Eukaryota</taxon>
        <taxon>Metazoa</taxon>
        <taxon>Ecdysozoa</taxon>
        <taxon>Arthropoda</taxon>
        <taxon>Hexapoda</taxon>
        <taxon>Insecta</taxon>
        <taxon>Pterygota</taxon>
        <taxon>Neoptera</taxon>
        <taxon>Endopterygota</taxon>
        <taxon>Lepidoptera</taxon>
        <taxon>Glossata</taxon>
        <taxon>Ditrysia</taxon>
        <taxon>Papilionoidea</taxon>
        <taxon>Nymphalidae</taxon>
        <taxon>Satyrinae</taxon>
        <taxon>Satyrini</taxon>
        <taxon>Parargina</taxon>
        <taxon>Pararge</taxon>
    </lineage>
</organism>
<reference evidence="1" key="1">
    <citation type="journal article" date="2013" name="BMC Genomics">
        <title>Unscrambling butterfly oogenesis.</title>
        <authorList>
            <person name="Carter J.M."/>
            <person name="Baker S.C."/>
            <person name="Pink R."/>
            <person name="Carter D.R."/>
            <person name="Collins A."/>
            <person name="Tomlin J."/>
            <person name="Gibbs M."/>
            <person name="Breuker C.J."/>
        </authorList>
    </citation>
    <scope>NUCLEOTIDE SEQUENCE</scope>
    <source>
        <tissue evidence="1">Ovary</tissue>
    </source>
</reference>
<evidence type="ECO:0000313" key="1">
    <source>
        <dbReference type="EMBL" id="JAA90977.1"/>
    </source>
</evidence>
<dbReference type="AlphaFoldDB" id="S4PZG4"/>
<proteinExistence type="predicted"/>
<sequence length="69" mass="7818">MHRVISMSVNSVAQHTSRVVYKSLPCGRLTMKNSITLITYLDSDTHILKHLNLSVRIHRVTSMSVHTCV</sequence>
<protein>
    <submittedName>
        <fullName evidence="1">Uncharacterized protein</fullName>
    </submittedName>
</protein>
<accession>S4PZG4</accession>
<dbReference type="EMBL" id="GAIX01001583">
    <property type="protein sequence ID" value="JAA90977.1"/>
    <property type="molecule type" value="Transcribed_RNA"/>
</dbReference>
<reference evidence="1" key="2">
    <citation type="submission" date="2013-05" db="EMBL/GenBank/DDBJ databases">
        <authorList>
            <person name="Carter J.-M."/>
            <person name="Baker S.C."/>
            <person name="Pink R."/>
            <person name="Carter D.R.F."/>
            <person name="Collins A."/>
            <person name="Tomlin J."/>
            <person name="Gibbs M."/>
            <person name="Breuker C.J."/>
        </authorList>
    </citation>
    <scope>NUCLEOTIDE SEQUENCE</scope>
    <source>
        <tissue evidence="1">Ovary</tissue>
    </source>
</reference>